<dbReference type="PANTHER" id="PTHR43711">
    <property type="entry name" value="TWO-COMPONENT HISTIDINE KINASE"/>
    <property type="match status" value="1"/>
</dbReference>
<protein>
    <recommendedName>
        <fullName evidence="2">histidine kinase</fullName>
        <ecNumber evidence="2">2.7.13.3</ecNumber>
    </recommendedName>
</protein>
<evidence type="ECO:0000259" key="7">
    <source>
        <dbReference type="PROSITE" id="PS50109"/>
    </source>
</evidence>
<dbReference type="InterPro" id="IPR005467">
    <property type="entry name" value="His_kinase_dom"/>
</dbReference>
<dbReference type="InterPro" id="IPR036890">
    <property type="entry name" value="HATPase_C_sf"/>
</dbReference>
<name>A0A5B9W9C0_9BACT</name>
<dbReference type="InterPro" id="IPR003594">
    <property type="entry name" value="HATPase_dom"/>
</dbReference>
<reference evidence="8 9" key="1">
    <citation type="submission" date="2019-08" db="EMBL/GenBank/DDBJ databases">
        <title>Deep-cultivation of Planctomycetes and their phenomic and genomic characterization uncovers novel biology.</title>
        <authorList>
            <person name="Wiegand S."/>
            <person name="Jogler M."/>
            <person name="Boedeker C."/>
            <person name="Pinto D."/>
            <person name="Vollmers J."/>
            <person name="Rivas-Marin E."/>
            <person name="Kohn T."/>
            <person name="Peeters S.H."/>
            <person name="Heuer A."/>
            <person name="Rast P."/>
            <person name="Oberbeckmann S."/>
            <person name="Bunk B."/>
            <person name="Jeske O."/>
            <person name="Meyerdierks A."/>
            <person name="Storesund J.E."/>
            <person name="Kallscheuer N."/>
            <person name="Luecker S."/>
            <person name="Lage O.M."/>
            <person name="Pohl T."/>
            <person name="Merkel B.J."/>
            <person name="Hornburger P."/>
            <person name="Mueller R.-W."/>
            <person name="Bruemmer F."/>
            <person name="Labrenz M."/>
            <person name="Spormann A.M."/>
            <person name="Op den Camp H."/>
            <person name="Overmann J."/>
            <person name="Amann R."/>
            <person name="Jetten M.S.M."/>
            <person name="Mascher T."/>
            <person name="Medema M.H."/>
            <person name="Devos D.P."/>
            <person name="Kaster A.-K."/>
            <person name="Ovreas L."/>
            <person name="Rohde M."/>
            <person name="Galperin M.Y."/>
            <person name="Jogler C."/>
        </authorList>
    </citation>
    <scope>NUCLEOTIDE SEQUENCE [LARGE SCALE GENOMIC DNA]</scope>
    <source>
        <strain evidence="8 9">OJF2</strain>
    </source>
</reference>
<proteinExistence type="predicted"/>
<dbReference type="InterPro" id="IPR050736">
    <property type="entry name" value="Sensor_HK_Regulatory"/>
</dbReference>
<dbReference type="AlphaFoldDB" id="A0A5B9W9C0"/>
<gene>
    <name evidence="8" type="primary">phoR_2</name>
    <name evidence="8" type="ORF">OJF2_54390</name>
</gene>
<evidence type="ECO:0000313" key="9">
    <source>
        <dbReference type="Proteomes" id="UP000324233"/>
    </source>
</evidence>
<dbReference type="EC" id="2.7.13.3" evidence="2"/>
<dbReference type="InterPro" id="IPR036097">
    <property type="entry name" value="HisK_dim/P_sf"/>
</dbReference>
<evidence type="ECO:0000256" key="4">
    <source>
        <dbReference type="ARBA" id="ARBA00022679"/>
    </source>
</evidence>
<evidence type="ECO:0000256" key="1">
    <source>
        <dbReference type="ARBA" id="ARBA00000085"/>
    </source>
</evidence>
<dbReference type="SUPFAM" id="SSF47384">
    <property type="entry name" value="Homodimeric domain of signal transducing histidine kinase"/>
    <property type="match status" value="1"/>
</dbReference>
<dbReference type="Gene3D" id="3.30.565.10">
    <property type="entry name" value="Histidine kinase-like ATPase, C-terminal domain"/>
    <property type="match status" value="1"/>
</dbReference>
<dbReference type="SUPFAM" id="SSF55874">
    <property type="entry name" value="ATPase domain of HSP90 chaperone/DNA topoisomerase II/histidine kinase"/>
    <property type="match status" value="1"/>
</dbReference>
<dbReference type="SMART" id="SM00387">
    <property type="entry name" value="HATPase_c"/>
    <property type="match status" value="1"/>
</dbReference>
<keyword evidence="4 8" id="KW-0808">Transferase</keyword>
<comment type="catalytic activity">
    <reaction evidence="1">
        <text>ATP + protein L-histidine = ADP + protein N-phospho-L-histidine.</text>
        <dbReference type="EC" id="2.7.13.3"/>
    </reaction>
</comment>
<evidence type="ECO:0000313" key="8">
    <source>
        <dbReference type="EMBL" id="QEH36854.1"/>
    </source>
</evidence>
<dbReference type="CDD" id="cd00075">
    <property type="entry name" value="HATPase"/>
    <property type="match status" value="1"/>
</dbReference>
<feature type="domain" description="Histidine kinase" evidence="7">
    <location>
        <begin position="37"/>
        <end position="256"/>
    </location>
</feature>
<accession>A0A5B9W9C0</accession>
<dbReference type="PRINTS" id="PR00344">
    <property type="entry name" value="BCTRLSENSOR"/>
</dbReference>
<keyword evidence="3" id="KW-0597">Phosphoprotein</keyword>
<keyword evidence="5" id="KW-0418">Kinase</keyword>
<keyword evidence="9" id="KW-1185">Reference proteome</keyword>
<sequence>MNPLMDVHREARQGAPSKATAASVAIDQAELRTLLSSLSHELCRPLVSLRSGFDLLMGDSAFQAASEHRVHLVNMVALCDDMLRLARGYLDYAALINGARSASLGTFSLGALVGEIDRQFREEALGKGLQWKAVATAPQTSVVTDASLCQRIFGNLVSNAIKYTPGGGRIEVTGAQEGGDWSVVVRDDGPGIPEDSLARVFEPFYRLARDEHSRIEGNGLGLTICRELTERLGGQIEIASAEGRGTTVRVSFPMSKD</sequence>
<dbReference type="FunFam" id="3.30.565.10:FF:000006">
    <property type="entry name" value="Sensor histidine kinase WalK"/>
    <property type="match status" value="1"/>
</dbReference>
<dbReference type="EMBL" id="CP042997">
    <property type="protein sequence ID" value="QEH36854.1"/>
    <property type="molecule type" value="Genomic_DNA"/>
</dbReference>
<evidence type="ECO:0000256" key="5">
    <source>
        <dbReference type="ARBA" id="ARBA00022777"/>
    </source>
</evidence>
<evidence type="ECO:0000256" key="3">
    <source>
        <dbReference type="ARBA" id="ARBA00022553"/>
    </source>
</evidence>
<dbReference type="PROSITE" id="PS50109">
    <property type="entry name" value="HIS_KIN"/>
    <property type="match status" value="1"/>
</dbReference>
<evidence type="ECO:0000256" key="2">
    <source>
        <dbReference type="ARBA" id="ARBA00012438"/>
    </source>
</evidence>
<dbReference type="KEGG" id="agv:OJF2_54390"/>
<dbReference type="GO" id="GO:0000155">
    <property type="term" value="F:phosphorelay sensor kinase activity"/>
    <property type="evidence" value="ECO:0007669"/>
    <property type="project" value="InterPro"/>
</dbReference>
<keyword evidence="6" id="KW-0902">Two-component regulatory system</keyword>
<dbReference type="Pfam" id="PF02518">
    <property type="entry name" value="HATPase_c"/>
    <property type="match status" value="1"/>
</dbReference>
<dbReference type="Proteomes" id="UP000324233">
    <property type="component" value="Chromosome"/>
</dbReference>
<evidence type="ECO:0000256" key="6">
    <source>
        <dbReference type="ARBA" id="ARBA00023012"/>
    </source>
</evidence>
<dbReference type="InterPro" id="IPR004358">
    <property type="entry name" value="Sig_transdc_His_kin-like_C"/>
</dbReference>
<dbReference type="PANTHER" id="PTHR43711:SF28">
    <property type="entry name" value="SENSOR HISTIDINE KINASE YXDK"/>
    <property type="match status" value="1"/>
</dbReference>
<organism evidence="8 9">
    <name type="scientific">Aquisphaera giovannonii</name>
    <dbReference type="NCBI Taxonomy" id="406548"/>
    <lineage>
        <taxon>Bacteria</taxon>
        <taxon>Pseudomonadati</taxon>
        <taxon>Planctomycetota</taxon>
        <taxon>Planctomycetia</taxon>
        <taxon>Isosphaerales</taxon>
        <taxon>Isosphaeraceae</taxon>
        <taxon>Aquisphaera</taxon>
    </lineage>
</organism>